<evidence type="ECO:0000313" key="1">
    <source>
        <dbReference type="EMBL" id="GBP33985.1"/>
    </source>
</evidence>
<dbReference type="Proteomes" id="UP000299102">
    <property type="component" value="Unassembled WGS sequence"/>
</dbReference>
<gene>
    <name evidence="1" type="ORF">EVAR_24899_1</name>
</gene>
<dbReference type="EMBL" id="BGZK01000282">
    <property type="protein sequence ID" value="GBP33985.1"/>
    <property type="molecule type" value="Genomic_DNA"/>
</dbReference>
<accession>A0A4C1V8B7</accession>
<name>A0A4C1V8B7_EUMVA</name>
<evidence type="ECO:0000313" key="2">
    <source>
        <dbReference type="Proteomes" id="UP000299102"/>
    </source>
</evidence>
<protein>
    <submittedName>
        <fullName evidence="1">Uncharacterized protein</fullName>
    </submittedName>
</protein>
<keyword evidence="2" id="KW-1185">Reference proteome</keyword>
<organism evidence="1 2">
    <name type="scientific">Eumeta variegata</name>
    <name type="common">Bagworm moth</name>
    <name type="synonym">Eumeta japonica</name>
    <dbReference type="NCBI Taxonomy" id="151549"/>
    <lineage>
        <taxon>Eukaryota</taxon>
        <taxon>Metazoa</taxon>
        <taxon>Ecdysozoa</taxon>
        <taxon>Arthropoda</taxon>
        <taxon>Hexapoda</taxon>
        <taxon>Insecta</taxon>
        <taxon>Pterygota</taxon>
        <taxon>Neoptera</taxon>
        <taxon>Endopterygota</taxon>
        <taxon>Lepidoptera</taxon>
        <taxon>Glossata</taxon>
        <taxon>Ditrysia</taxon>
        <taxon>Tineoidea</taxon>
        <taxon>Psychidae</taxon>
        <taxon>Oiketicinae</taxon>
        <taxon>Eumeta</taxon>
    </lineage>
</organism>
<dbReference type="AlphaFoldDB" id="A0A4C1V8B7"/>
<reference evidence="1 2" key="1">
    <citation type="journal article" date="2019" name="Commun. Biol.">
        <title>The bagworm genome reveals a unique fibroin gene that provides high tensile strength.</title>
        <authorList>
            <person name="Kono N."/>
            <person name="Nakamura H."/>
            <person name="Ohtoshi R."/>
            <person name="Tomita M."/>
            <person name="Numata K."/>
            <person name="Arakawa K."/>
        </authorList>
    </citation>
    <scope>NUCLEOTIDE SEQUENCE [LARGE SCALE GENOMIC DNA]</scope>
</reference>
<comment type="caution">
    <text evidence="1">The sequence shown here is derived from an EMBL/GenBank/DDBJ whole genome shotgun (WGS) entry which is preliminary data.</text>
</comment>
<sequence length="120" mass="13546">MHTSNDANHEISGSGTRTVKTLTYSVVGKMAKKIQFQHWRPKRRLLKATTTNLKKTTEPFKYLVLAFVCSSARVDMRMNPIVLHCERPIATAPPPRPRPAFDSDADVNLHLDHSLHICPS</sequence>
<proteinExistence type="predicted"/>